<dbReference type="CDD" id="cd07731">
    <property type="entry name" value="ComA-like_MBL-fold"/>
    <property type="match status" value="1"/>
</dbReference>
<comment type="caution">
    <text evidence="2">The sequence shown here is derived from an EMBL/GenBank/DDBJ whole genome shotgun (WGS) entry which is preliminary data.</text>
</comment>
<evidence type="ECO:0000313" key="3">
    <source>
        <dbReference type="Proteomes" id="UP000231456"/>
    </source>
</evidence>
<proteinExistence type="predicted"/>
<accession>A0A2M8FAL0</accession>
<dbReference type="PANTHER" id="PTHR30619:SF1">
    <property type="entry name" value="RECOMBINATION PROTEIN 2"/>
    <property type="match status" value="1"/>
</dbReference>
<protein>
    <recommendedName>
        <fullName evidence="1">Metallo-beta-lactamase domain-containing protein</fullName>
    </recommendedName>
</protein>
<dbReference type="InterPro" id="IPR035681">
    <property type="entry name" value="ComA-like_MBL"/>
</dbReference>
<evidence type="ECO:0000313" key="2">
    <source>
        <dbReference type="EMBL" id="PJC52756.1"/>
    </source>
</evidence>
<name>A0A2M8FAL0_9BACT</name>
<dbReference type="Pfam" id="PF00753">
    <property type="entry name" value="Lactamase_B"/>
    <property type="match status" value="1"/>
</dbReference>
<dbReference type="Proteomes" id="UP000231456">
    <property type="component" value="Unassembled WGS sequence"/>
</dbReference>
<sequence length="317" mass="35378">MKQVIVFLFIVLGITVGLRVYLSLSAPGVSNSSDIQIEEVQEPTLKITFLDIGQGDSTLVEFSDGQQMLVDCAIDDRVLEALGRVMPFYDHEIEYLVVTHPDLDHYGGCLDVMKRLDIGHILYNGMEKPYDELWQSFHAEVQAQMADGKEYIEVDEPFVWEIASTTVNVLYPDHSIPQNDHIPGLEKDVGANDTSVVIKLSYGTQDMLLMGDAEKDLEEYLVQTYGEQLDVEVLKMGHHGSQSSSSQAFINATSPEVAIASCGLNNKFGHPSPRVLKRFERAHTDTLRTDVSGDILLTVFEDHYEISTQYGDGSDKQ</sequence>
<evidence type="ECO:0000259" key="1">
    <source>
        <dbReference type="Pfam" id="PF00753"/>
    </source>
</evidence>
<feature type="domain" description="Metallo-beta-lactamase" evidence="1">
    <location>
        <begin position="52"/>
        <end position="263"/>
    </location>
</feature>
<reference evidence="3" key="1">
    <citation type="submission" date="2017-09" db="EMBL/GenBank/DDBJ databases">
        <title>Depth-based differentiation of microbial function through sediment-hosted aquifers and enrichment of novel symbionts in the deep terrestrial subsurface.</title>
        <authorList>
            <person name="Probst A.J."/>
            <person name="Ladd B."/>
            <person name="Jarett J.K."/>
            <person name="Geller-Mcgrath D.E."/>
            <person name="Sieber C.M.K."/>
            <person name="Emerson J.B."/>
            <person name="Anantharaman K."/>
            <person name="Thomas B.C."/>
            <person name="Malmstrom R."/>
            <person name="Stieglmeier M."/>
            <person name="Klingl A."/>
            <person name="Woyke T."/>
            <person name="Ryan C.M."/>
            <person name="Banfield J.F."/>
        </authorList>
    </citation>
    <scope>NUCLEOTIDE SEQUENCE [LARGE SCALE GENOMIC DNA]</scope>
</reference>
<dbReference type="PANTHER" id="PTHR30619">
    <property type="entry name" value="DNA INTERNALIZATION/COMPETENCE PROTEIN COMEC/REC2"/>
    <property type="match status" value="1"/>
</dbReference>
<dbReference type="EMBL" id="PFRH01000046">
    <property type="protein sequence ID" value="PJC52756.1"/>
    <property type="molecule type" value="Genomic_DNA"/>
</dbReference>
<gene>
    <name evidence="2" type="ORF">CO030_01315</name>
</gene>
<dbReference type="InterPro" id="IPR036866">
    <property type="entry name" value="RibonucZ/Hydroxyglut_hydro"/>
</dbReference>
<dbReference type="SUPFAM" id="SSF56281">
    <property type="entry name" value="Metallo-hydrolase/oxidoreductase"/>
    <property type="match status" value="1"/>
</dbReference>
<dbReference type="AlphaFoldDB" id="A0A2M8FAL0"/>
<organism evidence="2 3">
    <name type="scientific">Candidatus Magasanikbacteria bacterium CG_4_9_14_0_2_um_filter_42_11</name>
    <dbReference type="NCBI Taxonomy" id="1974643"/>
    <lineage>
        <taxon>Bacteria</taxon>
        <taxon>Candidatus Magasanikiibacteriota</taxon>
    </lineage>
</organism>
<dbReference type="InterPro" id="IPR052159">
    <property type="entry name" value="Competence_DNA_uptake"/>
</dbReference>
<dbReference type="InterPro" id="IPR001279">
    <property type="entry name" value="Metallo-B-lactamas"/>
</dbReference>
<dbReference type="Gene3D" id="3.60.15.10">
    <property type="entry name" value="Ribonuclease Z/Hydroxyacylglutathione hydrolase-like"/>
    <property type="match status" value="1"/>
</dbReference>